<dbReference type="EMBL" id="QXFV01004002">
    <property type="protein sequence ID" value="KAE8972380.1"/>
    <property type="molecule type" value="Genomic_DNA"/>
</dbReference>
<dbReference type="Gene3D" id="4.10.60.10">
    <property type="entry name" value="Zinc finger, CCHC-type"/>
    <property type="match status" value="1"/>
</dbReference>
<organism evidence="3 4">
    <name type="scientific">Phytophthora rubi</name>
    <dbReference type="NCBI Taxonomy" id="129364"/>
    <lineage>
        <taxon>Eukaryota</taxon>
        <taxon>Sar</taxon>
        <taxon>Stramenopiles</taxon>
        <taxon>Oomycota</taxon>
        <taxon>Peronosporomycetes</taxon>
        <taxon>Peronosporales</taxon>
        <taxon>Peronosporaceae</taxon>
        <taxon>Phytophthora</taxon>
    </lineage>
</organism>
<feature type="region of interest" description="Disordered" evidence="1">
    <location>
        <begin position="432"/>
        <end position="458"/>
    </location>
</feature>
<sequence length="788" mass="86637">MAKDMYRPAEEDEDFDDGTAAKNSSTSEEPSLLLPVLDQVNALALEVRTFVQGEKEWRSQVNNQLQVPRQNPYQAPSTVAAIPPQQQGNGRQFRGIRMEEDSRAQDGAPICGRCHFLGHGRETCRRRSMTCRRCNQFGHAMAECEQSSNADYYGNERRQCAFCEANSHSTNQCPTIARLRALDAHQNAKNGSDGDRGRVAVEKRAEVTVPQGVVKGETESRTESKSARAVKGTVPPPREIKNKKKARIVGEGKTVGAGAETKKAVEHVAVQEEVAESEVRDEPRTESKSAKAAKGTVPPPRETKSKKKARTVGESKTVGAGAETKKAVERGAVEEEVVKNEVRDEPRTEESVVLEKETVVTEETVNKGVVAVEPAHVVSDAVPEEKAGELLNEAPARNGTDEPSGVKRMEIPPEEEGLKEYQRLFTDEELDTMEESSPGLEGTALAGQETAVEKEEYDKELEDRLFPLYEVELLKRVKKNAEAQKELPLEDMAKHLNLPVEVLERTKEASPDEMSSPECWQEWLQSTLESSEEAKRANRDFKAVGPEDMQGVPGAAEVVYEDFGLSKRRNNADENQQERKNKEAALVTDTDVLASISVPLDWVSDAALSVPPGTTDEEIDPSVARSIARVTVYKKLKDYKNGELVTEGLVERTPDLDEAIKGPPMRDKVPMVAEQLICDSILGVDALAVFGAVMKEGVATETVKTMSEERLDRPAEIVEAPKPEIPPDKGMEADFSDWALILTTGYVVTYSLLSGYDLMETVCLGWFGVASVLLAANYYAKNGQGLVI</sequence>
<evidence type="ECO:0000259" key="2">
    <source>
        <dbReference type="SMART" id="SM00343"/>
    </source>
</evidence>
<evidence type="ECO:0000256" key="1">
    <source>
        <dbReference type="SAM" id="MobiDB-lite"/>
    </source>
</evidence>
<dbReference type="SMART" id="SM00343">
    <property type="entry name" value="ZnF_C2HC"/>
    <property type="match status" value="3"/>
</dbReference>
<evidence type="ECO:0000313" key="3">
    <source>
        <dbReference type="EMBL" id="KAE8972380.1"/>
    </source>
</evidence>
<feature type="compositionally biased region" description="Basic and acidic residues" evidence="1">
    <location>
        <begin position="277"/>
        <end position="289"/>
    </location>
</feature>
<feature type="region of interest" description="Disordered" evidence="1">
    <location>
        <begin position="1"/>
        <end position="33"/>
    </location>
</feature>
<accession>A0A6A3HQY9</accession>
<dbReference type="InterPro" id="IPR001878">
    <property type="entry name" value="Znf_CCHC"/>
</dbReference>
<reference evidence="3 4" key="1">
    <citation type="submission" date="2018-09" db="EMBL/GenBank/DDBJ databases">
        <title>Genomic investigation of the strawberry pathogen Phytophthora fragariae indicates pathogenicity is determined by transcriptional variation in three key races.</title>
        <authorList>
            <person name="Adams T.M."/>
            <person name="Armitage A.D."/>
            <person name="Sobczyk M.K."/>
            <person name="Bates H.J."/>
            <person name="Dunwell J.M."/>
            <person name="Nellist C.F."/>
            <person name="Harrison R.J."/>
        </authorList>
    </citation>
    <scope>NUCLEOTIDE SEQUENCE [LARGE SCALE GENOMIC DNA]</scope>
    <source>
        <strain evidence="3 4">SCRP249</strain>
    </source>
</reference>
<protein>
    <recommendedName>
        <fullName evidence="2">CCHC-type domain-containing protein</fullName>
    </recommendedName>
</protein>
<feature type="domain" description="CCHC-type" evidence="2">
    <location>
        <begin position="130"/>
        <end position="146"/>
    </location>
</feature>
<proteinExistence type="predicted"/>
<comment type="caution">
    <text evidence="3">The sequence shown here is derived from an EMBL/GenBank/DDBJ whole genome shotgun (WGS) entry which is preliminary data.</text>
</comment>
<name>A0A6A3HQY9_9STRA</name>
<feature type="domain" description="CCHC-type" evidence="2">
    <location>
        <begin position="110"/>
        <end position="126"/>
    </location>
</feature>
<dbReference type="GO" id="GO:0003676">
    <property type="term" value="F:nucleic acid binding"/>
    <property type="evidence" value="ECO:0007669"/>
    <property type="project" value="InterPro"/>
</dbReference>
<feature type="region of interest" description="Disordered" evidence="1">
    <location>
        <begin position="272"/>
        <end position="329"/>
    </location>
</feature>
<feature type="compositionally biased region" description="Low complexity" evidence="1">
    <location>
        <begin position="24"/>
        <end position="33"/>
    </location>
</feature>
<evidence type="ECO:0000313" key="4">
    <source>
        <dbReference type="Proteomes" id="UP000429607"/>
    </source>
</evidence>
<dbReference type="Proteomes" id="UP000429607">
    <property type="component" value="Unassembled WGS sequence"/>
</dbReference>
<dbReference type="SUPFAM" id="SSF57756">
    <property type="entry name" value="Retrovirus zinc finger-like domains"/>
    <property type="match status" value="1"/>
</dbReference>
<feature type="region of interest" description="Disordered" evidence="1">
    <location>
        <begin position="214"/>
        <end position="238"/>
    </location>
</feature>
<feature type="compositionally biased region" description="Basic and acidic residues" evidence="1">
    <location>
        <begin position="216"/>
        <end position="226"/>
    </location>
</feature>
<feature type="domain" description="CCHC-type" evidence="2">
    <location>
        <begin position="159"/>
        <end position="175"/>
    </location>
</feature>
<dbReference type="InterPro" id="IPR036875">
    <property type="entry name" value="Znf_CCHC_sf"/>
</dbReference>
<gene>
    <name evidence="3" type="ORF">PR001_g26627</name>
</gene>
<feature type="compositionally biased region" description="Basic and acidic residues" evidence="1">
    <location>
        <begin position="192"/>
        <end position="206"/>
    </location>
</feature>
<dbReference type="AlphaFoldDB" id="A0A6A3HQY9"/>
<dbReference type="GO" id="GO:0008270">
    <property type="term" value="F:zinc ion binding"/>
    <property type="evidence" value="ECO:0007669"/>
    <property type="project" value="InterPro"/>
</dbReference>
<feature type="region of interest" description="Disordered" evidence="1">
    <location>
        <begin position="187"/>
        <end position="206"/>
    </location>
</feature>